<feature type="domain" description="DUF4283" evidence="1">
    <location>
        <begin position="35"/>
        <end position="118"/>
    </location>
</feature>
<keyword evidence="3" id="KW-1185">Reference proteome</keyword>
<sequence length="201" mass="23357">MEDDLLKDWEKFKLTDDENKVIGVNGEIEDVDESKEQLRLVLVGKLWTVKTFNVEAMKRTLLGIWRLDDNVAIKMVDTNLFVFQFFSEPDKNRIIEGSLWFFDGKLLVLKDIQGGEQPSEVVFDKSPMWIRLLDVPFNRRNSSTMYDIGESLGGFLEFDDSDPLGWSEFMRLKIIVDVRKPLRRGVFIATGNSQSKWIDIK</sequence>
<dbReference type="PANTHER" id="PTHR31286">
    <property type="entry name" value="GLYCINE-RICH CELL WALL STRUCTURAL PROTEIN 1.8-LIKE"/>
    <property type="match status" value="1"/>
</dbReference>
<organism evidence="2 3">
    <name type="scientific">Chenopodium quinoa</name>
    <name type="common">Quinoa</name>
    <dbReference type="NCBI Taxonomy" id="63459"/>
    <lineage>
        <taxon>Eukaryota</taxon>
        <taxon>Viridiplantae</taxon>
        <taxon>Streptophyta</taxon>
        <taxon>Embryophyta</taxon>
        <taxon>Tracheophyta</taxon>
        <taxon>Spermatophyta</taxon>
        <taxon>Magnoliopsida</taxon>
        <taxon>eudicotyledons</taxon>
        <taxon>Gunneridae</taxon>
        <taxon>Pentapetalae</taxon>
        <taxon>Caryophyllales</taxon>
        <taxon>Chenopodiaceae</taxon>
        <taxon>Chenopodioideae</taxon>
        <taxon>Atripliceae</taxon>
        <taxon>Chenopodium</taxon>
    </lineage>
</organism>
<protein>
    <recommendedName>
        <fullName evidence="1">DUF4283 domain-containing protein</fullName>
    </recommendedName>
</protein>
<evidence type="ECO:0000259" key="1">
    <source>
        <dbReference type="Pfam" id="PF14111"/>
    </source>
</evidence>
<dbReference type="InterPro" id="IPR025558">
    <property type="entry name" value="DUF4283"/>
</dbReference>
<dbReference type="OMA" id="QSKWIDI"/>
<evidence type="ECO:0000313" key="3">
    <source>
        <dbReference type="Proteomes" id="UP000596660"/>
    </source>
</evidence>
<dbReference type="PANTHER" id="PTHR31286:SF167">
    <property type="entry name" value="OS09G0268800 PROTEIN"/>
    <property type="match status" value="1"/>
</dbReference>
<reference evidence="2" key="1">
    <citation type="journal article" date="2017" name="Nature">
        <title>The genome of Chenopodium quinoa.</title>
        <authorList>
            <person name="Jarvis D.E."/>
            <person name="Ho Y.S."/>
            <person name="Lightfoot D.J."/>
            <person name="Schmoeckel S.M."/>
            <person name="Li B."/>
            <person name="Borm T.J.A."/>
            <person name="Ohyanagi H."/>
            <person name="Mineta K."/>
            <person name="Michell C.T."/>
            <person name="Saber N."/>
            <person name="Kharbatia N.M."/>
            <person name="Rupper R.R."/>
            <person name="Sharp A.R."/>
            <person name="Dally N."/>
            <person name="Boughton B.A."/>
            <person name="Woo Y.H."/>
            <person name="Gao G."/>
            <person name="Schijlen E.G.W.M."/>
            <person name="Guo X."/>
            <person name="Momin A.A."/>
            <person name="Negrao S."/>
            <person name="Al-Babili S."/>
            <person name="Gehring C."/>
            <person name="Roessner U."/>
            <person name="Jung C."/>
            <person name="Murphy K."/>
            <person name="Arold S.T."/>
            <person name="Gojobori T."/>
            <person name="van der Linden C.G."/>
            <person name="van Loo E.N."/>
            <person name="Jellen E.N."/>
            <person name="Maughan P.J."/>
            <person name="Tester M."/>
        </authorList>
    </citation>
    <scope>NUCLEOTIDE SEQUENCE [LARGE SCALE GENOMIC DNA]</scope>
    <source>
        <strain evidence="2">cv. PI 614886</strain>
    </source>
</reference>
<dbReference type="EnsemblPlants" id="AUR62003468-RA">
    <property type="protein sequence ID" value="AUR62003468-RA:cds"/>
    <property type="gene ID" value="AUR62003468"/>
</dbReference>
<name>A0A803KWR0_CHEQI</name>
<accession>A0A803KWR0</accession>
<dbReference type="Gramene" id="AUR62003468-RA">
    <property type="protein sequence ID" value="AUR62003468-RA:cds"/>
    <property type="gene ID" value="AUR62003468"/>
</dbReference>
<dbReference type="AlphaFoldDB" id="A0A803KWR0"/>
<dbReference type="Proteomes" id="UP000596660">
    <property type="component" value="Unplaced"/>
</dbReference>
<reference evidence="2" key="2">
    <citation type="submission" date="2021-03" db="UniProtKB">
        <authorList>
            <consortium name="EnsemblPlants"/>
        </authorList>
    </citation>
    <scope>IDENTIFICATION</scope>
</reference>
<proteinExistence type="predicted"/>
<dbReference type="InterPro" id="IPR040256">
    <property type="entry name" value="At4g02000-like"/>
</dbReference>
<evidence type="ECO:0000313" key="2">
    <source>
        <dbReference type="EnsemblPlants" id="AUR62003468-RA:cds"/>
    </source>
</evidence>
<dbReference type="Pfam" id="PF14111">
    <property type="entry name" value="DUF4283"/>
    <property type="match status" value="1"/>
</dbReference>